<dbReference type="Pfam" id="PF02880">
    <property type="entry name" value="PGM_PMM_III"/>
    <property type="match status" value="1"/>
</dbReference>
<dbReference type="HOGENOM" id="CLU_016950_0_2_11"/>
<evidence type="ECO:0000256" key="5">
    <source>
        <dbReference type="ARBA" id="ARBA00022842"/>
    </source>
</evidence>
<dbReference type="GO" id="GO:0000287">
    <property type="term" value="F:magnesium ion binding"/>
    <property type="evidence" value="ECO:0007669"/>
    <property type="project" value="InterPro"/>
</dbReference>
<evidence type="ECO:0000256" key="2">
    <source>
        <dbReference type="ARBA" id="ARBA00010231"/>
    </source>
</evidence>
<evidence type="ECO:0000259" key="8">
    <source>
        <dbReference type="Pfam" id="PF00408"/>
    </source>
</evidence>
<evidence type="ECO:0008006" key="14">
    <source>
        <dbReference type="Google" id="ProtNLM"/>
    </source>
</evidence>
<evidence type="ECO:0000256" key="3">
    <source>
        <dbReference type="ARBA" id="ARBA00022553"/>
    </source>
</evidence>
<evidence type="ECO:0000256" key="1">
    <source>
        <dbReference type="ARBA" id="ARBA00001946"/>
    </source>
</evidence>
<dbReference type="InterPro" id="IPR005841">
    <property type="entry name" value="Alpha-D-phosphohexomutase_SF"/>
</dbReference>
<dbReference type="InterPro" id="IPR016055">
    <property type="entry name" value="A-D-PHexomutase_a/b/a-I/II/III"/>
</dbReference>
<dbReference type="InterPro" id="IPR036900">
    <property type="entry name" value="A-D-PHexomutase_C_sf"/>
</dbReference>
<evidence type="ECO:0000313" key="13">
    <source>
        <dbReference type="Proteomes" id="UP000006075"/>
    </source>
</evidence>
<evidence type="ECO:0000256" key="7">
    <source>
        <dbReference type="RuleBase" id="RU004326"/>
    </source>
</evidence>
<dbReference type="PROSITE" id="PS00710">
    <property type="entry name" value="PGM_PMM"/>
    <property type="match status" value="1"/>
</dbReference>
<keyword evidence="13" id="KW-1185">Reference proteome</keyword>
<evidence type="ECO:0000259" key="9">
    <source>
        <dbReference type="Pfam" id="PF02878"/>
    </source>
</evidence>
<dbReference type="InterPro" id="IPR005845">
    <property type="entry name" value="A-D-PHexomutase_a/b/a-II"/>
</dbReference>
<dbReference type="EMBL" id="AGWP01000009">
    <property type="protein sequence ID" value="EJZ85239.1"/>
    <property type="molecule type" value="Genomic_DNA"/>
</dbReference>
<feature type="domain" description="Alpha-D-phosphohexomutase alpha/beta/alpha" evidence="10">
    <location>
        <begin position="223"/>
        <end position="310"/>
    </location>
</feature>
<keyword evidence="3" id="KW-0597">Phosphoprotein</keyword>
<dbReference type="InterPro" id="IPR005844">
    <property type="entry name" value="A-D-PHexomutase_a/b/a-I"/>
</dbReference>
<dbReference type="PANTHER" id="PTHR45745">
    <property type="entry name" value="PHOSPHOMANNOMUTASE 45A"/>
    <property type="match status" value="1"/>
</dbReference>
<sequence>MQLVARAKQWAQADPDPATKEELLRLIEAAQAGDEDAKGQLKDAFSGPLQFGTAGLRGALGPGESCMNEAVVVRATAGLMAWLNSKVATPKVVIGCDARYGSAQFAEAAAEVVSAAGGQALKLAPAQPTPITAFAVRKLGADAAVMVTASHNPARDNGYKVYLGGRIATGPAQGVQIIPPADAQIAEAIAGAKPAHQVPRSRQGIVAVDVAEEYLRAVATPSPQHDLKIVLTPMHGVGGTLCRKALQRAGFADVTVVAAQADPDPDFPTVAFPNPEEDGALDLAFETATQVGADLIIAVDPDADRCAVAIPAGQGFRQLSGDEAGALLGNAVAEQGGSGTLATSIVSSRLLGEIARANGLNFVQTLTGFKWIARTPNLLYGYEEAIGHCPAPALVRDKDGIATAVAFARLAAKQKDAGKTLQDALAELARRFGLYQTAPLTFRVDSLPEIERAMERLRENPPAALAGAAVNKIEDLSGGTDTLPPANVLILQTEANDRVVIRPSGTEPKLKCYLEVVLPAGDEVPYLAAKQRLERVRAEVSAACGL</sequence>
<evidence type="ECO:0000313" key="12">
    <source>
        <dbReference type="EMBL" id="EJZ85239.1"/>
    </source>
</evidence>
<dbReference type="RefSeq" id="WP_004808044.1">
    <property type="nucleotide sequence ID" value="NZ_JH815217.1"/>
</dbReference>
<dbReference type="GO" id="GO:0008973">
    <property type="term" value="F:phosphopentomutase activity"/>
    <property type="evidence" value="ECO:0007669"/>
    <property type="project" value="TreeGrafter"/>
</dbReference>
<dbReference type="PANTHER" id="PTHR45745:SF1">
    <property type="entry name" value="PHOSPHOGLUCOMUTASE 2B-RELATED"/>
    <property type="match status" value="1"/>
</dbReference>
<feature type="domain" description="Alpha-D-phosphohexomutase alpha/beta/alpha" evidence="11">
    <location>
        <begin position="321"/>
        <end position="431"/>
    </location>
</feature>
<organism evidence="12 13">
    <name type="scientific">Winkia neuii BV029A5</name>
    <dbReference type="NCBI Taxonomy" id="888439"/>
    <lineage>
        <taxon>Bacteria</taxon>
        <taxon>Bacillati</taxon>
        <taxon>Actinomycetota</taxon>
        <taxon>Actinomycetes</taxon>
        <taxon>Actinomycetales</taxon>
        <taxon>Actinomycetaceae</taxon>
        <taxon>Winkia</taxon>
    </lineage>
</organism>
<dbReference type="AlphaFoldDB" id="K0YZQ6"/>
<dbReference type="OrthoDB" id="9806956at2"/>
<dbReference type="PRINTS" id="PR00509">
    <property type="entry name" value="PGMPMM"/>
</dbReference>
<dbReference type="InterPro" id="IPR016066">
    <property type="entry name" value="A-D-PHexomutase_CS"/>
</dbReference>
<feature type="domain" description="Alpha-D-phosphohexomutase alpha/beta/alpha" evidence="9">
    <location>
        <begin position="50"/>
        <end position="189"/>
    </location>
</feature>
<dbReference type="Gene3D" id="3.40.120.10">
    <property type="entry name" value="Alpha-D-Glucose-1,6-Bisphosphate, subunit A, domain 3"/>
    <property type="match status" value="3"/>
</dbReference>
<dbReference type="Proteomes" id="UP000006075">
    <property type="component" value="Unassembled WGS sequence"/>
</dbReference>
<dbReference type="Pfam" id="PF00408">
    <property type="entry name" value="PGM_PMM_IV"/>
    <property type="match status" value="1"/>
</dbReference>
<evidence type="ECO:0000259" key="10">
    <source>
        <dbReference type="Pfam" id="PF02879"/>
    </source>
</evidence>
<dbReference type="Pfam" id="PF02878">
    <property type="entry name" value="PGM_PMM_I"/>
    <property type="match status" value="1"/>
</dbReference>
<gene>
    <name evidence="12" type="ORF">HMPREF9240_01726</name>
</gene>
<keyword evidence="6" id="KW-0413">Isomerase</keyword>
<dbReference type="InterPro" id="IPR005843">
    <property type="entry name" value="A-D-PHexomutase_C"/>
</dbReference>
<comment type="cofactor">
    <cofactor evidence="1">
        <name>Mg(2+)</name>
        <dbReference type="ChEBI" id="CHEBI:18420"/>
    </cofactor>
</comment>
<dbReference type="Pfam" id="PF02879">
    <property type="entry name" value="PGM_PMM_II"/>
    <property type="match status" value="1"/>
</dbReference>
<proteinExistence type="inferred from homology"/>
<name>K0YZQ6_9ACTO</name>
<dbReference type="CDD" id="cd05799">
    <property type="entry name" value="PGM2"/>
    <property type="match status" value="1"/>
</dbReference>
<protein>
    <recommendedName>
        <fullName evidence="14">Phosphomannomutase</fullName>
    </recommendedName>
</protein>
<evidence type="ECO:0000256" key="6">
    <source>
        <dbReference type="ARBA" id="ARBA00023235"/>
    </source>
</evidence>
<dbReference type="Gene3D" id="3.30.310.50">
    <property type="entry name" value="Alpha-D-phosphohexomutase, C-terminal domain"/>
    <property type="match status" value="1"/>
</dbReference>
<feature type="domain" description="Alpha-D-phosphohexomutase C-terminal" evidence="8">
    <location>
        <begin position="494"/>
        <end position="516"/>
    </location>
</feature>
<dbReference type="InterPro" id="IPR005846">
    <property type="entry name" value="A-D-PHexomutase_a/b/a-III"/>
</dbReference>
<evidence type="ECO:0000256" key="4">
    <source>
        <dbReference type="ARBA" id="ARBA00022723"/>
    </source>
</evidence>
<dbReference type="GO" id="GO:0006166">
    <property type="term" value="P:purine ribonucleoside salvage"/>
    <property type="evidence" value="ECO:0007669"/>
    <property type="project" value="TreeGrafter"/>
</dbReference>
<dbReference type="SUPFAM" id="SSF55957">
    <property type="entry name" value="Phosphoglucomutase, C-terminal domain"/>
    <property type="match status" value="1"/>
</dbReference>
<comment type="similarity">
    <text evidence="2 7">Belongs to the phosphohexose mutase family.</text>
</comment>
<dbReference type="GO" id="GO:0005975">
    <property type="term" value="P:carbohydrate metabolic process"/>
    <property type="evidence" value="ECO:0007669"/>
    <property type="project" value="InterPro"/>
</dbReference>
<dbReference type="eggNOG" id="COG1109">
    <property type="taxonomic scope" value="Bacteria"/>
</dbReference>
<accession>K0YZQ6</accession>
<dbReference type="SUPFAM" id="SSF53738">
    <property type="entry name" value="Phosphoglucomutase, first 3 domains"/>
    <property type="match status" value="3"/>
</dbReference>
<evidence type="ECO:0000259" key="11">
    <source>
        <dbReference type="Pfam" id="PF02880"/>
    </source>
</evidence>
<dbReference type="PATRIC" id="fig|888439.3.peg.1735"/>
<keyword evidence="4 7" id="KW-0479">Metal-binding</keyword>
<reference evidence="12 13" key="1">
    <citation type="submission" date="2012-07" db="EMBL/GenBank/DDBJ databases">
        <title>The Genome Sequence of Actinomyces neuii subsp. anitratus BVS029A5.</title>
        <authorList>
            <consortium name="The Broad Institute Genome Sequencing Platform"/>
            <person name="Earl A."/>
            <person name="Ward D."/>
            <person name="Feldgarden M."/>
            <person name="Gevers D."/>
            <person name="Saerens B."/>
            <person name="Vaneechoutte M."/>
            <person name="Walker B."/>
            <person name="Young S.K."/>
            <person name="Zeng Q."/>
            <person name="Gargeya S."/>
            <person name="Fitzgerald M."/>
            <person name="Haas B."/>
            <person name="Abouelleil A."/>
            <person name="Alvarado L."/>
            <person name="Arachchi H.M."/>
            <person name="Berlin A."/>
            <person name="Chapman S.B."/>
            <person name="Goldberg J."/>
            <person name="Griggs A."/>
            <person name="Gujja S."/>
            <person name="Hansen M."/>
            <person name="Howarth C."/>
            <person name="Imamovic A."/>
            <person name="Larimer J."/>
            <person name="McCowen C."/>
            <person name="Montmayeur A."/>
            <person name="Murphy C."/>
            <person name="Neiman D."/>
            <person name="Pearson M."/>
            <person name="Priest M."/>
            <person name="Roberts A."/>
            <person name="Saif S."/>
            <person name="Shea T."/>
            <person name="Sisk P."/>
            <person name="Sykes S."/>
            <person name="Wortman J."/>
            <person name="Nusbaum C."/>
            <person name="Birren B."/>
        </authorList>
    </citation>
    <scope>NUCLEOTIDE SEQUENCE [LARGE SCALE GENOMIC DNA]</scope>
    <source>
        <strain evidence="12 13">BVS029A5</strain>
    </source>
</reference>
<comment type="caution">
    <text evidence="12">The sequence shown here is derived from an EMBL/GenBank/DDBJ whole genome shotgun (WGS) entry which is preliminary data.</text>
</comment>
<keyword evidence="5 7" id="KW-0460">Magnesium</keyword>